<keyword evidence="12" id="KW-1185">Reference proteome</keyword>
<keyword evidence="3 10" id="KW-0328">Glycosyltransferase</keyword>
<evidence type="ECO:0000256" key="3">
    <source>
        <dbReference type="ARBA" id="ARBA00022676"/>
    </source>
</evidence>
<keyword evidence="4 11" id="KW-0808">Transferase</keyword>
<dbReference type="OrthoDB" id="6355886at2759"/>
<evidence type="ECO:0000256" key="8">
    <source>
        <dbReference type="ARBA" id="ARBA00023034"/>
    </source>
</evidence>
<comment type="similarity">
    <text evidence="2 10">Belongs to the glycosyltransferase 31 family.</text>
</comment>
<evidence type="ECO:0000256" key="10">
    <source>
        <dbReference type="RuleBase" id="RU363063"/>
    </source>
</evidence>
<name>A0A0B2UUY8_TOXCA</name>
<dbReference type="EC" id="2.4.1.-" evidence="10"/>
<dbReference type="Gene3D" id="3.90.550.50">
    <property type="match status" value="1"/>
</dbReference>
<dbReference type="OMA" id="PRFFMQG"/>
<organism evidence="11 12">
    <name type="scientific">Toxocara canis</name>
    <name type="common">Canine roundworm</name>
    <dbReference type="NCBI Taxonomy" id="6265"/>
    <lineage>
        <taxon>Eukaryota</taxon>
        <taxon>Metazoa</taxon>
        <taxon>Ecdysozoa</taxon>
        <taxon>Nematoda</taxon>
        <taxon>Chromadorea</taxon>
        <taxon>Rhabditida</taxon>
        <taxon>Spirurina</taxon>
        <taxon>Ascaridomorpha</taxon>
        <taxon>Ascaridoidea</taxon>
        <taxon>Toxocaridae</taxon>
        <taxon>Toxocara</taxon>
    </lineage>
</organism>
<reference evidence="11 12" key="1">
    <citation type="submission" date="2014-11" db="EMBL/GenBank/DDBJ databases">
        <title>Genetic blueprint of the zoonotic pathogen Toxocara canis.</title>
        <authorList>
            <person name="Zhu X.-Q."/>
            <person name="Korhonen P.K."/>
            <person name="Cai H."/>
            <person name="Young N.D."/>
            <person name="Nejsum P."/>
            <person name="von Samson-Himmelstjerna G."/>
            <person name="Boag P.R."/>
            <person name="Tan P."/>
            <person name="Li Q."/>
            <person name="Min J."/>
            <person name="Yang Y."/>
            <person name="Wang X."/>
            <person name="Fang X."/>
            <person name="Hall R.S."/>
            <person name="Hofmann A."/>
            <person name="Sternberg P.W."/>
            <person name="Jex A.R."/>
            <person name="Gasser R.B."/>
        </authorList>
    </citation>
    <scope>NUCLEOTIDE SEQUENCE [LARGE SCALE GENOMIC DNA]</scope>
    <source>
        <strain evidence="11">PN_DK_2014</strain>
    </source>
</reference>
<dbReference type="GO" id="GO:0016758">
    <property type="term" value="F:hexosyltransferase activity"/>
    <property type="evidence" value="ECO:0007669"/>
    <property type="project" value="InterPro"/>
</dbReference>
<dbReference type="InterPro" id="IPR002659">
    <property type="entry name" value="Glyco_trans_31"/>
</dbReference>
<dbReference type="STRING" id="6265.A0A0B2UUY8"/>
<dbReference type="AlphaFoldDB" id="A0A0B2UUY8"/>
<keyword evidence="5" id="KW-0812">Transmembrane</keyword>
<dbReference type="Proteomes" id="UP000031036">
    <property type="component" value="Unassembled WGS sequence"/>
</dbReference>
<evidence type="ECO:0000313" key="12">
    <source>
        <dbReference type="Proteomes" id="UP000031036"/>
    </source>
</evidence>
<sequence length="317" mass="36087">MRSTRRSLVKRTFTIFATVLALFIVVFTVTRARPVHIIRNYASYSVTVNSLLLPEFVHPGGPSNYCPEVPTVFVIRTHPNDTTSREFVRKTWGRKVKNSLVFALGTDELGAIRNETLLEYQMHRDILVLNFIDSYYNLTNKAISTLRWASEYCTKPTVIYQGDPDVAVFPDAIKRFFGNIRRGQPYIFGKCLLDEAVHRDPSDKWYVSKELYAPSTYPTFMPGGANIFSSAAPQKLLEAMEPLEPYFHLEDVFVSGILAERAKIPRICLETIAFTWELGNLHKCWQDPLLAILEVGSPELVQKAFNDVDRGMAGCRH</sequence>
<evidence type="ECO:0000313" key="11">
    <source>
        <dbReference type="EMBL" id="KHN73084.1"/>
    </source>
</evidence>
<evidence type="ECO:0000256" key="5">
    <source>
        <dbReference type="ARBA" id="ARBA00022692"/>
    </source>
</evidence>
<keyword evidence="9" id="KW-0472">Membrane</keyword>
<evidence type="ECO:0000256" key="6">
    <source>
        <dbReference type="ARBA" id="ARBA00022968"/>
    </source>
</evidence>
<dbReference type="EMBL" id="JPKZ01003153">
    <property type="protein sequence ID" value="KHN73084.1"/>
    <property type="molecule type" value="Genomic_DNA"/>
</dbReference>
<comment type="caution">
    <text evidence="11">The sequence shown here is derived from an EMBL/GenBank/DDBJ whole genome shotgun (WGS) entry which is preliminary data.</text>
</comment>
<evidence type="ECO:0000256" key="2">
    <source>
        <dbReference type="ARBA" id="ARBA00008661"/>
    </source>
</evidence>
<proteinExistence type="inferred from homology"/>
<evidence type="ECO:0000256" key="7">
    <source>
        <dbReference type="ARBA" id="ARBA00022989"/>
    </source>
</evidence>
<dbReference type="PANTHER" id="PTHR11214">
    <property type="entry name" value="BETA-1,3-N-ACETYLGLUCOSAMINYLTRANSFERASE"/>
    <property type="match status" value="1"/>
</dbReference>
<keyword evidence="7" id="KW-1133">Transmembrane helix</keyword>
<dbReference type="Pfam" id="PF01762">
    <property type="entry name" value="Galactosyl_T"/>
    <property type="match status" value="1"/>
</dbReference>
<gene>
    <name evidence="11" type="primary">B3GALT5</name>
    <name evidence="11" type="ORF">Tcan_14769</name>
</gene>
<dbReference type="PANTHER" id="PTHR11214:SF3">
    <property type="entry name" value="BETA-1,3-GALACTOSYLTRANSFERASE 6"/>
    <property type="match status" value="1"/>
</dbReference>
<evidence type="ECO:0000256" key="1">
    <source>
        <dbReference type="ARBA" id="ARBA00004323"/>
    </source>
</evidence>
<evidence type="ECO:0000256" key="9">
    <source>
        <dbReference type="ARBA" id="ARBA00023136"/>
    </source>
</evidence>
<evidence type="ECO:0000256" key="4">
    <source>
        <dbReference type="ARBA" id="ARBA00022679"/>
    </source>
</evidence>
<keyword evidence="8 10" id="KW-0333">Golgi apparatus</keyword>
<keyword evidence="6" id="KW-0735">Signal-anchor</keyword>
<comment type="subcellular location">
    <subcellularLocation>
        <location evidence="1 10">Golgi apparatus membrane</location>
        <topology evidence="1 10">Single-pass type II membrane protein</topology>
    </subcellularLocation>
</comment>
<dbReference type="GO" id="GO:0000139">
    <property type="term" value="C:Golgi membrane"/>
    <property type="evidence" value="ECO:0007669"/>
    <property type="project" value="UniProtKB-SubCell"/>
</dbReference>
<accession>A0A0B2UUY8</accession>
<protein>
    <recommendedName>
        <fullName evidence="10">Hexosyltransferase</fullName>
        <ecNumber evidence="10">2.4.1.-</ecNumber>
    </recommendedName>
</protein>
<dbReference type="GO" id="GO:0006493">
    <property type="term" value="P:protein O-linked glycosylation"/>
    <property type="evidence" value="ECO:0007669"/>
    <property type="project" value="TreeGrafter"/>
</dbReference>